<gene>
    <name evidence="1" type="primary">NCAS0F01260</name>
    <name evidence="1" type="ordered locus">NCAS_0F01260</name>
</gene>
<protein>
    <submittedName>
        <fullName evidence="1">Uncharacterized protein</fullName>
    </submittedName>
</protein>
<dbReference type="GeneID" id="96904258"/>
<evidence type="ECO:0000313" key="2">
    <source>
        <dbReference type="Proteomes" id="UP000001640"/>
    </source>
</evidence>
<accession>G0VGI9</accession>
<dbReference type="KEGG" id="ncs:NCAS_0F01260"/>
<dbReference type="InParanoid" id="G0VGI9"/>
<reference key="2">
    <citation type="submission" date="2011-08" db="EMBL/GenBank/DDBJ databases">
        <title>Genome sequence of Naumovozyma castellii.</title>
        <authorList>
            <person name="Gordon J.L."/>
            <person name="Armisen D."/>
            <person name="Proux-Wera E."/>
            <person name="OhEigeartaigh S.S."/>
            <person name="Byrne K.P."/>
            <person name="Wolfe K.H."/>
        </authorList>
    </citation>
    <scope>NUCLEOTIDE SEQUENCE</scope>
    <source>
        <strain>Type strain:CBS 4309</strain>
    </source>
</reference>
<dbReference type="EMBL" id="HE576757">
    <property type="protein sequence ID" value="CCC70610.1"/>
    <property type="molecule type" value="Genomic_DNA"/>
</dbReference>
<dbReference type="RefSeq" id="XP_003676965.1">
    <property type="nucleotide sequence ID" value="XM_003676917.1"/>
</dbReference>
<proteinExistence type="predicted"/>
<name>G0VGI9_NAUCA</name>
<reference evidence="1 2" key="1">
    <citation type="journal article" date="2011" name="Proc. Natl. Acad. Sci. U.S.A.">
        <title>Evolutionary erosion of yeast sex chromosomes by mating-type switching accidents.</title>
        <authorList>
            <person name="Gordon J.L."/>
            <person name="Armisen D."/>
            <person name="Proux-Wera E."/>
            <person name="Oheigeartaigh S.S."/>
            <person name="Byrne K.P."/>
            <person name="Wolfe K.H."/>
        </authorList>
    </citation>
    <scope>NUCLEOTIDE SEQUENCE [LARGE SCALE GENOMIC DNA]</scope>
    <source>
        <strain evidence="2">ATCC 76901 / BCRC 22586 / CBS 4309 / NBRC 1992 / NRRL Y-12630</strain>
    </source>
</reference>
<dbReference type="HOGENOM" id="CLU_1525571_0_0_1"/>
<sequence length="176" mass="20051">MGWHAQTNTLYAGSVNLYGGQVYLWQGDIPSTSMSNKSCNRRSCMFPKRANACIRKLKREMILRQSQRVNKGTLVNSQYSRKRLVNLFLFSKDQVRVSCGTFSKKKPLLQRASTPPQLFFHNCVHTCSISLRRRTYSVQFGQLVTDTTKTMFSLGLSHPGFSLLQIILYPFLSAVS</sequence>
<keyword evidence="2" id="KW-1185">Reference proteome</keyword>
<organism evidence="1 2">
    <name type="scientific">Naumovozyma castellii</name>
    <name type="common">Yeast</name>
    <name type="synonym">Saccharomyces castellii</name>
    <dbReference type="NCBI Taxonomy" id="27288"/>
    <lineage>
        <taxon>Eukaryota</taxon>
        <taxon>Fungi</taxon>
        <taxon>Dikarya</taxon>
        <taxon>Ascomycota</taxon>
        <taxon>Saccharomycotina</taxon>
        <taxon>Saccharomycetes</taxon>
        <taxon>Saccharomycetales</taxon>
        <taxon>Saccharomycetaceae</taxon>
        <taxon>Naumovozyma</taxon>
    </lineage>
</organism>
<dbReference type="AlphaFoldDB" id="G0VGI9"/>
<dbReference type="Proteomes" id="UP000001640">
    <property type="component" value="Chromosome 6"/>
</dbReference>
<evidence type="ECO:0000313" key="1">
    <source>
        <dbReference type="EMBL" id="CCC70610.1"/>
    </source>
</evidence>